<comment type="caution">
    <text evidence="1">The sequence shown here is derived from an EMBL/GenBank/DDBJ whole genome shotgun (WGS) entry which is preliminary data.</text>
</comment>
<name>A0AAN9TXS9_9HEMI</name>
<evidence type="ECO:0000313" key="1">
    <source>
        <dbReference type="EMBL" id="KAK7592769.1"/>
    </source>
</evidence>
<sequence length="202" mass="23374">MHTSMRFALHSKILFDSCALFSPQAARMPRSHDFGWQKHEMARLVDDDEWRFKILTTSYSLYSPTIADRYHKTRAQSYQANEWASNRNLITRIECPRDEKTIEPRLFWPPQFWIAIPRNSLAATRAILIIAAQAENKHPAFLSASFRHSFAIADDVLAAPRRAAEIGESNFPLTLDNPIVFRVYENKKGKKSRPRRADFSHG</sequence>
<reference evidence="1 2" key="1">
    <citation type="submission" date="2024-03" db="EMBL/GenBank/DDBJ databases">
        <title>Adaptation during the transition from Ophiocordyceps entomopathogen to insect associate is accompanied by gene loss and intensified selection.</title>
        <authorList>
            <person name="Ward C.M."/>
            <person name="Onetto C.A."/>
            <person name="Borneman A.R."/>
        </authorList>
    </citation>
    <scope>NUCLEOTIDE SEQUENCE [LARGE SCALE GENOMIC DNA]</scope>
    <source>
        <strain evidence="1">AWRI1</strain>
        <tissue evidence="1">Single Adult Female</tissue>
    </source>
</reference>
<accession>A0AAN9TXS9</accession>
<evidence type="ECO:0000313" key="2">
    <source>
        <dbReference type="Proteomes" id="UP001367676"/>
    </source>
</evidence>
<dbReference type="AlphaFoldDB" id="A0AAN9TXS9"/>
<gene>
    <name evidence="1" type="ORF">V9T40_007521</name>
</gene>
<proteinExistence type="predicted"/>
<protein>
    <submittedName>
        <fullName evidence="1">Uncharacterized protein</fullName>
    </submittedName>
</protein>
<organism evidence="1 2">
    <name type="scientific">Parthenolecanium corni</name>
    <dbReference type="NCBI Taxonomy" id="536013"/>
    <lineage>
        <taxon>Eukaryota</taxon>
        <taxon>Metazoa</taxon>
        <taxon>Ecdysozoa</taxon>
        <taxon>Arthropoda</taxon>
        <taxon>Hexapoda</taxon>
        <taxon>Insecta</taxon>
        <taxon>Pterygota</taxon>
        <taxon>Neoptera</taxon>
        <taxon>Paraneoptera</taxon>
        <taxon>Hemiptera</taxon>
        <taxon>Sternorrhyncha</taxon>
        <taxon>Coccoidea</taxon>
        <taxon>Coccidae</taxon>
        <taxon>Parthenolecanium</taxon>
    </lineage>
</organism>
<dbReference type="Proteomes" id="UP001367676">
    <property type="component" value="Unassembled WGS sequence"/>
</dbReference>
<keyword evidence="2" id="KW-1185">Reference proteome</keyword>
<dbReference type="EMBL" id="JBBCAQ010000020">
    <property type="protein sequence ID" value="KAK7592769.1"/>
    <property type="molecule type" value="Genomic_DNA"/>
</dbReference>